<dbReference type="EMBL" id="JAHHUM010000300">
    <property type="protein sequence ID" value="KAK5621534.1"/>
    <property type="molecule type" value="Genomic_DNA"/>
</dbReference>
<evidence type="ECO:0000313" key="2">
    <source>
        <dbReference type="Proteomes" id="UP001311232"/>
    </source>
</evidence>
<comment type="caution">
    <text evidence="1">The sequence shown here is derived from an EMBL/GenBank/DDBJ whole genome shotgun (WGS) entry which is preliminary data.</text>
</comment>
<proteinExistence type="predicted"/>
<name>A0AAV9SL40_9TELE</name>
<gene>
    <name evidence="1" type="ORF">CRENBAI_001588</name>
</gene>
<evidence type="ECO:0000313" key="1">
    <source>
        <dbReference type="EMBL" id="KAK5621534.1"/>
    </source>
</evidence>
<sequence>MRTKLMLRLYRDRMLPNKGYSSPLQGVGPLGDGLASLVRTWLARSREEQAGHQGLSDESQPQAWLQAETTAPPYRVTSCASIVWSS</sequence>
<accession>A0AAV9SL40</accession>
<dbReference type="AlphaFoldDB" id="A0AAV9SL40"/>
<dbReference type="Proteomes" id="UP001311232">
    <property type="component" value="Unassembled WGS sequence"/>
</dbReference>
<keyword evidence="2" id="KW-1185">Reference proteome</keyword>
<reference evidence="1 2" key="1">
    <citation type="submission" date="2021-06" db="EMBL/GenBank/DDBJ databases">
        <authorList>
            <person name="Palmer J.M."/>
        </authorList>
    </citation>
    <scope>NUCLEOTIDE SEQUENCE [LARGE SCALE GENOMIC DNA]</scope>
    <source>
        <strain evidence="1 2">MEX-2019</strain>
        <tissue evidence="1">Muscle</tissue>
    </source>
</reference>
<organism evidence="1 2">
    <name type="scientific">Crenichthys baileyi</name>
    <name type="common">White River springfish</name>
    <dbReference type="NCBI Taxonomy" id="28760"/>
    <lineage>
        <taxon>Eukaryota</taxon>
        <taxon>Metazoa</taxon>
        <taxon>Chordata</taxon>
        <taxon>Craniata</taxon>
        <taxon>Vertebrata</taxon>
        <taxon>Euteleostomi</taxon>
        <taxon>Actinopterygii</taxon>
        <taxon>Neopterygii</taxon>
        <taxon>Teleostei</taxon>
        <taxon>Neoteleostei</taxon>
        <taxon>Acanthomorphata</taxon>
        <taxon>Ovalentaria</taxon>
        <taxon>Atherinomorphae</taxon>
        <taxon>Cyprinodontiformes</taxon>
        <taxon>Goodeidae</taxon>
        <taxon>Crenichthys</taxon>
    </lineage>
</organism>
<protein>
    <submittedName>
        <fullName evidence="1">Uncharacterized protein</fullName>
    </submittedName>
</protein>